<sequence>MWSRYGVIILEIRGYGGVRGDSKVVAWRASYFRGKCGVLQVFTALLTSIESASYFRGKCGTHIAPISSDKETLQELMITTQDAPSSSDKEKLKELTAIDPTPSSSTP</sequence>
<proteinExistence type="predicted"/>
<keyword evidence="3" id="KW-1185">Reference proteome</keyword>
<comment type="caution">
    <text evidence="2">The sequence shown here is derived from an EMBL/GenBank/DDBJ whole genome shotgun (WGS) entry which is preliminary data.</text>
</comment>
<protein>
    <submittedName>
        <fullName evidence="2">Uncharacterized protein</fullName>
    </submittedName>
</protein>
<accession>A0ABQ4X5A0</accession>
<reference evidence="2" key="2">
    <citation type="submission" date="2022-01" db="EMBL/GenBank/DDBJ databases">
        <authorList>
            <person name="Yamashiro T."/>
            <person name="Shiraishi A."/>
            <person name="Satake H."/>
            <person name="Nakayama K."/>
        </authorList>
    </citation>
    <scope>NUCLEOTIDE SEQUENCE</scope>
</reference>
<gene>
    <name evidence="2" type="ORF">Tco_0655120</name>
</gene>
<evidence type="ECO:0000313" key="2">
    <source>
        <dbReference type="EMBL" id="GJS60336.1"/>
    </source>
</evidence>
<dbReference type="Proteomes" id="UP001151760">
    <property type="component" value="Unassembled WGS sequence"/>
</dbReference>
<name>A0ABQ4X5A0_9ASTR</name>
<evidence type="ECO:0000256" key="1">
    <source>
        <dbReference type="SAM" id="MobiDB-lite"/>
    </source>
</evidence>
<organism evidence="2 3">
    <name type="scientific">Tanacetum coccineum</name>
    <dbReference type="NCBI Taxonomy" id="301880"/>
    <lineage>
        <taxon>Eukaryota</taxon>
        <taxon>Viridiplantae</taxon>
        <taxon>Streptophyta</taxon>
        <taxon>Embryophyta</taxon>
        <taxon>Tracheophyta</taxon>
        <taxon>Spermatophyta</taxon>
        <taxon>Magnoliopsida</taxon>
        <taxon>eudicotyledons</taxon>
        <taxon>Gunneridae</taxon>
        <taxon>Pentapetalae</taxon>
        <taxon>asterids</taxon>
        <taxon>campanulids</taxon>
        <taxon>Asterales</taxon>
        <taxon>Asteraceae</taxon>
        <taxon>Asteroideae</taxon>
        <taxon>Anthemideae</taxon>
        <taxon>Anthemidinae</taxon>
        <taxon>Tanacetum</taxon>
    </lineage>
</organism>
<feature type="region of interest" description="Disordered" evidence="1">
    <location>
        <begin position="80"/>
        <end position="107"/>
    </location>
</feature>
<reference evidence="2" key="1">
    <citation type="journal article" date="2022" name="Int. J. Mol. Sci.">
        <title>Draft Genome of Tanacetum Coccineum: Genomic Comparison of Closely Related Tanacetum-Family Plants.</title>
        <authorList>
            <person name="Yamashiro T."/>
            <person name="Shiraishi A."/>
            <person name="Nakayama K."/>
            <person name="Satake H."/>
        </authorList>
    </citation>
    <scope>NUCLEOTIDE SEQUENCE</scope>
</reference>
<dbReference type="EMBL" id="BQNB010009214">
    <property type="protein sequence ID" value="GJS60336.1"/>
    <property type="molecule type" value="Genomic_DNA"/>
</dbReference>
<evidence type="ECO:0000313" key="3">
    <source>
        <dbReference type="Proteomes" id="UP001151760"/>
    </source>
</evidence>
<feature type="compositionally biased region" description="Basic and acidic residues" evidence="1">
    <location>
        <begin position="87"/>
        <end position="96"/>
    </location>
</feature>